<feature type="transmembrane region" description="Helical" evidence="1">
    <location>
        <begin position="6"/>
        <end position="26"/>
    </location>
</feature>
<evidence type="ECO:0000313" key="2">
    <source>
        <dbReference type="EMBL" id="EUJ48660.1"/>
    </source>
</evidence>
<dbReference type="RefSeq" id="WP_217177243.1">
    <property type="nucleotide sequence ID" value="NZ_AODM01000058.1"/>
</dbReference>
<dbReference type="Proteomes" id="UP000019241">
    <property type="component" value="Unassembled WGS sequence"/>
</dbReference>
<evidence type="ECO:0000313" key="3">
    <source>
        <dbReference type="Proteomes" id="UP000019241"/>
    </source>
</evidence>
<proteinExistence type="predicted"/>
<keyword evidence="1" id="KW-0812">Transmembrane</keyword>
<evidence type="ECO:0000256" key="1">
    <source>
        <dbReference type="SAM" id="Phobius"/>
    </source>
</evidence>
<keyword evidence="1" id="KW-1133">Transmembrane helix</keyword>
<gene>
    <name evidence="2" type="ORF">MCOL2_16962</name>
</gene>
<accession>W7DGU9</accession>
<reference evidence="2 3" key="1">
    <citation type="submission" date="2012-12" db="EMBL/GenBank/DDBJ databases">
        <title>Novel taxa of Listeriaceae from agricultural environments in the United States.</title>
        <authorList>
            <person name="den Bakker H.C."/>
            <person name="Allred A."/>
            <person name="Warchocki S."/>
            <person name="Wright E.M."/>
            <person name="Burrell A."/>
            <person name="Nightingale K.K."/>
            <person name="Kephart D."/>
            <person name="Wiedmann M."/>
        </authorList>
    </citation>
    <scope>NUCLEOTIDE SEQUENCE [LARGE SCALE GENOMIC DNA]</scope>
    <source>
        <strain evidence="2 3">FSL S10-1203</strain>
    </source>
</reference>
<dbReference type="EMBL" id="AODM01000058">
    <property type="protein sequence ID" value="EUJ48660.1"/>
    <property type="molecule type" value="Genomic_DNA"/>
</dbReference>
<dbReference type="PATRIC" id="fig|1265822.4.peg.3446"/>
<sequence length="115" mass="13484">MRKKWLWALLIVIVLISLIGGGKMFMDKRKKKKEKLESGKRQSVELLKKKFTDIKKVDIERTGYNKMTGFYRMVVKMTNTEGRTARFDYGYVKKQNELSTIGLVDEKVPKKGDYN</sequence>
<keyword evidence="1" id="KW-0472">Membrane</keyword>
<name>W7DGU9_9LIST</name>
<dbReference type="AlphaFoldDB" id="W7DGU9"/>
<organism evidence="2 3">
    <name type="scientific">Listeria fleischmannii FSL S10-1203</name>
    <dbReference type="NCBI Taxonomy" id="1265822"/>
    <lineage>
        <taxon>Bacteria</taxon>
        <taxon>Bacillati</taxon>
        <taxon>Bacillota</taxon>
        <taxon>Bacilli</taxon>
        <taxon>Bacillales</taxon>
        <taxon>Listeriaceae</taxon>
        <taxon>Listeria</taxon>
    </lineage>
</organism>
<comment type="caution">
    <text evidence="2">The sequence shown here is derived from an EMBL/GenBank/DDBJ whole genome shotgun (WGS) entry which is preliminary data.</text>
</comment>
<protein>
    <submittedName>
        <fullName evidence="2">Uncharacterized protein</fullName>
    </submittedName>
</protein>